<dbReference type="OrthoDB" id="2111297at2"/>
<accession>A0A5M3XUZ9</accession>
<keyword evidence="2" id="KW-1185">Reference proteome</keyword>
<comment type="caution">
    <text evidence="1">The sequence shown here is derived from an EMBL/GenBank/DDBJ whole genome shotgun (WGS) entry which is preliminary data.</text>
</comment>
<evidence type="ECO:0008006" key="3">
    <source>
        <dbReference type="Google" id="ProtNLM"/>
    </source>
</evidence>
<protein>
    <recommendedName>
        <fullName evidence="3">Thymidylate synthase</fullName>
    </recommendedName>
</protein>
<dbReference type="Gene3D" id="3.30.572.10">
    <property type="entry name" value="Thymidylate synthase/dCMP hydroxymethylase domain"/>
    <property type="match status" value="1"/>
</dbReference>
<evidence type="ECO:0000313" key="1">
    <source>
        <dbReference type="EMBL" id="GES23133.1"/>
    </source>
</evidence>
<proteinExistence type="predicted"/>
<gene>
    <name evidence="1" type="ORF">Aple_060320</name>
</gene>
<reference evidence="1 2" key="1">
    <citation type="submission" date="2019-10" db="EMBL/GenBank/DDBJ databases">
        <title>Whole genome shotgun sequence of Acrocarpospora pleiomorpha NBRC 16267.</title>
        <authorList>
            <person name="Ichikawa N."/>
            <person name="Kimura A."/>
            <person name="Kitahashi Y."/>
            <person name="Komaki H."/>
            <person name="Oguchi A."/>
        </authorList>
    </citation>
    <scope>NUCLEOTIDE SEQUENCE [LARGE SCALE GENOMIC DNA]</scope>
    <source>
        <strain evidence="1 2">NBRC 16267</strain>
    </source>
</reference>
<dbReference type="RefSeq" id="WP_155348046.1">
    <property type="nucleotide sequence ID" value="NZ_BAAAHM010000039.1"/>
</dbReference>
<evidence type="ECO:0000313" key="2">
    <source>
        <dbReference type="Proteomes" id="UP000377595"/>
    </source>
</evidence>
<name>A0A5M3XUZ9_9ACTN</name>
<dbReference type="AlphaFoldDB" id="A0A5M3XUZ9"/>
<dbReference type="EMBL" id="BLAF01000038">
    <property type="protein sequence ID" value="GES23133.1"/>
    <property type="molecule type" value="Genomic_DNA"/>
</dbReference>
<organism evidence="1 2">
    <name type="scientific">Acrocarpospora pleiomorpha</name>
    <dbReference type="NCBI Taxonomy" id="90975"/>
    <lineage>
        <taxon>Bacteria</taxon>
        <taxon>Bacillati</taxon>
        <taxon>Actinomycetota</taxon>
        <taxon>Actinomycetes</taxon>
        <taxon>Streptosporangiales</taxon>
        <taxon>Streptosporangiaceae</taxon>
        <taxon>Acrocarpospora</taxon>
    </lineage>
</organism>
<dbReference type="InterPro" id="IPR036926">
    <property type="entry name" value="Thymidate_synth/dCMP_Mease_sf"/>
</dbReference>
<dbReference type="SUPFAM" id="SSF55831">
    <property type="entry name" value="Thymidylate synthase/dCMP hydroxymethylase"/>
    <property type="match status" value="1"/>
</dbReference>
<dbReference type="Proteomes" id="UP000377595">
    <property type="component" value="Unassembled WGS sequence"/>
</dbReference>
<sequence length="260" mass="29036">MLATQMIHGTTLSDAWLNTVRAVDEAPARTLYHLVTRIERPVEEVDEIRAAIDWLLGNDDYPPVDTVANTIFPAAIASTSSDHVELVERYTSMYPTLRRLHRNNRYGTYFGRIVAHPTPKGDNNQLAELIRRLNTELKTPGPKSARYEMSISSPGDAEPSAEAIHVYSVGRDNSAMGFPCLSFCSFQLDHDSLHLVAHYRRQHLIERGYGNYLGLGRLLEYVCAATRLRLGQLTVVAGVASVEPARYKIAELVSRAARTD</sequence>